<sequence>MDHVAFFIAEEQFEKAVNVLREAKAAIVRPVKRGTGWTVNFLDPNGIQFELHTSKLDDRMNVWQ</sequence>
<dbReference type="Gene3D" id="3.10.180.10">
    <property type="entry name" value="2,3-Dihydroxybiphenyl 1,2-Dioxygenase, domain 1"/>
    <property type="match status" value="1"/>
</dbReference>
<dbReference type="Pfam" id="PF00903">
    <property type="entry name" value="Glyoxalase"/>
    <property type="match status" value="1"/>
</dbReference>
<dbReference type="Proteomes" id="UP001185012">
    <property type="component" value="Unassembled WGS sequence"/>
</dbReference>
<dbReference type="RefSeq" id="WP_309868282.1">
    <property type="nucleotide sequence ID" value="NZ_JAVDQG010000008.1"/>
</dbReference>
<protein>
    <submittedName>
        <fullName evidence="2">Enzyme related to lactoylglutathione lyase</fullName>
    </submittedName>
</protein>
<dbReference type="InterPro" id="IPR037523">
    <property type="entry name" value="VOC_core"/>
</dbReference>
<keyword evidence="3" id="KW-1185">Reference proteome</keyword>
<accession>A0ABU1IR85</accession>
<proteinExistence type="predicted"/>
<name>A0ABU1IR85_9BACL</name>
<evidence type="ECO:0000313" key="3">
    <source>
        <dbReference type="Proteomes" id="UP001185012"/>
    </source>
</evidence>
<evidence type="ECO:0000259" key="1">
    <source>
        <dbReference type="PROSITE" id="PS51819"/>
    </source>
</evidence>
<organism evidence="2 3">
    <name type="scientific">Desmospora profundinema</name>
    <dbReference type="NCBI Taxonomy" id="1571184"/>
    <lineage>
        <taxon>Bacteria</taxon>
        <taxon>Bacillati</taxon>
        <taxon>Bacillota</taxon>
        <taxon>Bacilli</taxon>
        <taxon>Bacillales</taxon>
        <taxon>Thermoactinomycetaceae</taxon>
        <taxon>Desmospora</taxon>
    </lineage>
</organism>
<feature type="domain" description="VOC" evidence="1">
    <location>
        <begin position="1"/>
        <end position="54"/>
    </location>
</feature>
<comment type="caution">
    <text evidence="2">The sequence shown here is derived from an EMBL/GenBank/DDBJ whole genome shotgun (WGS) entry which is preliminary data.</text>
</comment>
<dbReference type="GO" id="GO:0016829">
    <property type="term" value="F:lyase activity"/>
    <property type="evidence" value="ECO:0007669"/>
    <property type="project" value="UniProtKB-KW"/>
</dbReference>
<keyword evidence="2" id="KW-0456">Lyase</keyword>
<dbReference type="InterPro" id="IPR029068">
    <property type="entry name" value="Glyas_Bleomycin-R_OHBP_Dase"/>
</dbReference>
<dbReference type="InterPro" id="IPR004360">
    <property type="entry name" value="Glyas_Fos-R_dOase_dom"/>
</dbReference>
<dbReference type="EMBL" id="JAVDQG010000008">
    <property type="protein sequence ID" value="MDR6227311.1"/>
    <property type="molecule type" value="Genomic_DNA"/>
</dbReference>
<reference evidence="2 3" key="1">
    <citation type="submission" date="2023-07" db="EMBL/GenBank/DDBJ databases">
        <title>Genomic Encyclopedia of Type Strains, Phase IV (KMG-IV): sequencing the most valuable type-strain genomes for metagenomic binning, comparative biology and taxonomic classification.</title>
        <authorList>
            <person name="Goeker M."/>
        </authorList>
    </citation>
    <scope>NUCLEOTIDE SEQUENCE [LARGE SCALE GENOMIC DNA]</scope>
    <source>
        <strain evidence="2 3">DSM 45903</strain>
    </source>
</reference>
<dbReference type="PROSITE" id="PS51819">
    <property type="entry name" value="VOC"/>
    <property type="match status" value="1"/>
</dbReference>
<gene>
    <name evidence="2" type="ORF">JOE21_003326</name>
</gene>
<dbReference type="SUPFAM" id="SSF54593">
    <property type="entry name" value="Glyoxalase/Bleomycin resistance protein/Dihydroxybiphenyl dioxygenase"/>
    <property type="match status" value="1"/>
</dbReference>
<evidence type="ECO:0000313" key="2">
    <source>
        <dbReference type="EMBL" id="MDR6227311.1"/>
    </source>
</evidence>